<dbReference type="eggNOG" id="ENOG50315WQ">
    <property type="taxonomic scope" value="Bacteria"/>
</dbReference>
<evidence type="ECO:0008006" key="5">
    <source>
        <dbReference type="Google" id="ProtNLM"/>
    </source>
</evidence>
<dbReference type="Proteomes" id="UP000017819">
    <property type="component" value="Unassembled WGS sequence"/>
</dbReference>
<keyword evidence="1" id="KW-0472">Membrane</keyword>
<sequence length="255" mass="27837">MMLRRLALLLLMLAAAAVPARAERVVAGLSDTVVNIQSNFVGTELTLFGVIQRDANTVGRAHGYTVVVTVRGPTENLVTRRKDRVAGIWMNTESATFMNVPSYYAALSSHPISRLPQTGTLKRLQIGLANLDLEPEEATRPADPAAFREALVRRKAAQNLYIEKARAVAMVEPTVFMTRIPLPANIDTGGYRANVYIFADGALVGEEQLGFWVMKTGFEAAVFDLALDQPLLYGIAAVILAVFAGWFAGVVFRRD</sequence>
<protein>
    <recommendedName>
        <fullName evidence="5">Transmembrane protein</fullName>
    </recommendedName>
</protein>
<evidence type="ECO:0000256" key="2">
    <source>
        <dbReference type="SAM" id="SignalP"/>
    </source>
</evidence>
<organism evidence="3 4">
    <name type="scientific">Lutibaculum baratangense AMV1</name>
    <dbReference type="NCBI Taxonomy" id="631454"/>
    <lineage>
        <taxon>Bacteria</taxon>
        <taxon>Pseudomonadati</taxon>
        <taxon>Pseudomonadota</taxon>
        <taxon>Alphaproteobacteria</taxon>
        <taxon>Hyphomicrobiales</taxon>
        <taxon>Tepidamorphaceae</taxon>
        <taxon>Lutibaculum</taxon>
    </lineage>
</organism>
<dbReference type="EMBL" id="AWXZ01000015">
    <property type="protein sequence ID" value="ESR26415.1"/>
    <property type="molecule type" value="Genomic_DNA"/>
</dbReference>
<comment type="caution">
    <text evidence="3">The sequence shown here is derived from an EMBL/GenBank/DDBJ whole genome shotgun (WGS) entry which is preliminary data.</text>
</comment>
<keyword evidence="1" id="KW-0812">Transmembrane</keyword>
<feature type="chain" id="PRO_5004728811" description="Transmembrane protein" evidence="2">
    <location>
        <begin position="23"/>
        <end position="255"/>
    </location>
</feature>
<evidence type="ECO:0000256" key="1">
    <source>
        <dbReference type="SAM" id="Phobius"/>
    </source>
</evidence>
<evidence type="ECO:0000313" key="4">
    <source>
        <dbReference type="Proteomes" id="UP000017819"/>
    </source>
</evidence>
<dbReference type="Pfam" id="PF09608">
    <property type="entry name" value="Alph_Pro_TM"/>
    <property type="match status" value="1"/>
</dbReference>
<dbReference type="InterPro" id="IPR019088">
    <property type="entry name" value="CHP02186-rel_TM"/>
</dbReference>
<dbReference type="STRING" id="631454.N177_0915"/>
<feature type="transmembrane region" description="Helical" evidence="1">
    <location>
        <begin position="231"/>
        <end position="252"/>
    </location>
</feature>
<name>V4RTL0_9HYPH</name>
<keyword evidence="4" id="KW-1185">Reference proteome</keyword>
<dbReference type="AlphaFoldDB" id="V4RTL0"/>
<dbReference type="PATRIC" id="fig|631454.5.peg.902"/>
<reference evidence="3 4" key="1">
    <citation type="journal article" date="2014" name="Genome Announc.">
        <title>Draft Genome Sequence of Lutibaculum baratangense Strain AMV1T, Isolated from a Mud Volcano in Andamans, India.</title>
        <authorList>
            <person name="Singh A."/>
            <person name="Sreenivas A."/>
            <person name="Sathyanarayana Reddy G."/>
            <person name="Pinnaka A.K."/>
            <person name="Shivaji S."/>
        </authorList>
    </citation>
    <scope>NUCLEOTIDE SEQUENCE [LARGE SCALE GENOMIC DNA]</scope>
    <source>
        <strain evidence="3 4">AMV1</strain>
    </source>
</reference>
<gene>
    <name evidence="3" type="ORF">N177_0915</name>
</gene>
<proteinExistence type="predicted"/>
<feature type="signal peptide" evidence="2">
    <location>
        <begin position="1"/>
        <end position="22"/>
    </location>
</feature>
<accession>V4RTL0</accession>
<keyword evidence="2" id="KW-0732">Signal</keyword>
<evidence type="ECO:0000313" key="3">
    <source>
        <dbReference type="EMBL" id="ESR26415.1"/>
    </source>
</evidence>
<keyword evidence="1" id="KW-1133">Transmembrane helix</keyword>